<dbReference type="EMBL" id="JARK01000010">
    <property type="protein sequence ID" value="EYC46043.1"/>
    <property type="molecule type" value="Genomic_DNA"/>
</dbReference>
<dbReference type="PROSITE" id="PS50157">
    <property type="entry name" value="ZINC_FINGER_C2H2_2"/>
    <property type="match status" value="1"/>
</dbReference>
<evidence type="ECO:0000256" key="1">
    <source>
        <dbReference type="PROSITE-ProRule" id="PRU00042"/>
    </source>
</evidence>
<dbReference type="GO" id="GO:0008270">
    <property type="term" value="F:zinc ion binding"/>
    <property type="evidence" value="ECO:0007669"/>
    <property type="project" value="UniProtKB-KW"/>
</dbReference>
<evidence type="ECO:0000259" key="2">
    <source>
        <dbReference type="PROSITE" id="PS50157"/>
    </source>
</evidence>
<proteinExistence type="predicted"/>
<gene>
    <name evidence="3" type="primary">Acey_s0410.g946</name>
    <name evidence="3" type="ORF">Y032_0410g946</name>
</gene>
<dbReference type="SMART" id="SM00355">
    <property type="entry name" value="ZnF_C2H2"/>
    <property type="match status" value="3"/>
</dbReference>
<name>A0A016X4A8_9BILA</name>
<dbReference type="OrthoDB" id="10004641at2759"/>
<sequence>MKQRETRRKTENEGTVFHSSKAQTSFPLRVCALNATPRNPVDGAHFIHYTVHYCMRYTIHCARTRITHQIDSVNWRSGHQNGHARIRVHGSISAESLMRTADNCCVCGHGPLRLGHLYDHLRKQHKWDEGQIDVKKIEYSHKRNADKHGYECSICGRIYRTNGTLRRHKKGAHAIKVPNSDFGCVICPGCGLNFSSNSDLALHCSEHHYDQINGQDYAIISGEFASKQEFEVGPFIHLPWRRHRDKSGCATKPVAEQQNTLTTIHCRTSLSGSSCRQNPAAATTLFANTAAIPSRAARSRRVLPCSTKNALPSTLTVARGF</sequence>
<evidence type="ECO:0000313" key="4">
    <source>
        <dbReference type="Proteomes" id="UP000024635"/>
    </source>
</evidence>
<keyword evidence="1" id="KW-0862">Zinc</keyword>
<feature type="domain" description="C2H2-type" evidence="2">
    <location>
        <begin position="150"/>
        <end position="178"/>
    </location>
</feature>
<dbReference type="Gene3D" id="3.30.160.60">
    <property type="entry name" value="Classic Zinc Finger"/>
    <property type="match status" value="1"/>
</dbReference>
<keyword evidence="1" id="KW-0479">Metal-binding</keyword>
<organism evidence="3 4">
    <name type="scientific">Ancylostoma ceylanicum</name>
    <dbReference type="NCBI Taxonomy" id="53326"/>
    <lineage>
        <taxon>Eukaryota</taxon>
        <taxon>Metazoa</taxon>
        <taxon>Ecdysozoa</taxon>
        <taxon>Nematoda</taxon>
        <taxon>Chromadorea</taxon>
        <taxon>Rhabditida</taxon>
        <taxon>Rhabditina</taxon>
        <taxon>Rhabditomorpha</taxon>
        <taxon>Strongyloidea</taxon>
        <taxon>Ancylostomatidae</taxon>
        <taxon>Ancylostomatinae</taxon>
        <taxon>Ancylostoma</taxon>
    </lineage>
</organism>
<dbReference type="SUPFAM" id="SSF57667">
    <property type="entry name" value="beta-beta-alpha zinc fingers"/>
    <property type="match status" value="1"/>
</dbReference>
<dbReference type="InterPro" id="IPR013087">
    <property type="entry name" value="Znf_C2H2_type"/>
</dbReference>
<accession>A0A016X4A8</accession>
<protein>
    <recommendedName>
        <fullName evidence="2">C2H2-type domain-containing protein</fullName>
    </recommendedName>
</protein>
<dbReference type="Pfam" id="PF00096">
    <property type="entry name" value="zf-C2H2"/>
    <property type="match status" value="1"/>
</dbReference>
<comment type="caution">
    <text evidence="3">The sequence shown here is derived from an EMBL/GenBank/DDBJ whole genome shotgun (WGS) entry which is preliminary data.</text>
</comment>
<dbReference type="Proteomes" id="UP000024635">
    <property type="component" value="Unassembled WGS sequence"/>
</dbReference>
<dbReference type="InterPro" id="IPR036236">
    <property type="entry name" value="Znf_C2H2_sf"/>
</dbReference>
<dbReference type="AlphaFoldDB" id="A0A016X4A8"/>
<dbReference type="PROSITE" id="PS00028">
    <property type="entry name" value="ZINC_FINGER_C2H2_1"/>
    <property type="match status" value="2"/>
</dbReference>
<evidence type="ECO:0000313" key="3">
    <source>
        <dbReference type="EMBL" id="EYC46043.1"/>
    </source>
</evidence>
<reference evidence="4" key="1">
    <citation type="journal article" date="2015" name="Nat. Genet.">
        <title>The genome and transcriptome of the zoonotic hookworm Ancylostoma ceylanicum identify infection-specific gene families.</title>
        <authorList>
            <person name="Schwarz E.M."/>
            <person name="Hu Y."/>
            <person name="Antoshechkin I."/>
            <person name="Miller M.M."/>
            <person name="Sternberg P.W."/>
            <person name="Aroian R.V."/>
        </authorList>
    </citation>
    <scope>NUCLEOTIDE SEQUENCE</scope>
    <source>
        <strain evidence="4">HY135</strain>
    </source>
</reference>
<keyword evidence="4" id="KW-1185">Reference proteome</keyword>
<keyword evidence="1" id="KW-0863">Zinc-finger</keyword>